<evidence type="ECO:0000256" key="1">
    <source>
        <dbReference type="SAM" id="Coils"/>
    </source>
</evidence>
<keyword evidence="3" id="KW-1185">Reference proteome</keyword>
<gene>
    <name evidence="2" type="ORF">FKW77_001352</name>
</gene>
<reference evidence="2 3" key="1">
    <citation type="submission" date="2019-07" db="EMBL/GenBank/DDBJ databases">
        <title>Finished genome of Venturia effusa.</title>
        <authorList>
            <person name="Young C.A."/>
            <person name="Cox M.P."/>
            <person name="Ganley A.R.D."/>
            <person name="David W.J."/>
        </authorList>
    </citation>
    <scope>NUCLEOTIDE SEQUENCE [LARGE SCALE GENOMIC DNA]</scope>
    <source>
        <strain evidence="3">albino</strain>
    </source>
</reference>
<evidence type="ECO:0000313" key="3">
    <source>
        <dbReference type="Proteomes" id="UP000316270"/>
    </source>
</evidence>
<protein>
    <submittedName>
        <fullName evidence="2">Uncharacterized protein</fullName>
    </submittedName>
</protein>
<feature type="coiled-coil region" evidence="1">
    <location>
        <begin position="134"/>
        <end position="161"/>
    </location>
</feature>
<evidence type="ECO:0000313" key="2">
    <source>
        <dbReference type="EMBL" id="QDS77943.1"/>
    </source>
</evidence>
<proteinExistence type="predicted"/>
<sequence length="192" mass="23113">MSTPEKKLEIRSLYNDPPLGTRPWYVNDYFILAERHQELLEMYGVWKRKPRGLLWRDRKRDLDGVFEALEELIGLFQRYSNKVKGTLINELNALYKPEHGIPCTYLRSNDRLREMAETRAKASDNAVADRYFFLSEIERHRRQLEDELEVMREAVEESIWEMGERKEQQLKREREMMNGDSAERRAFLLDQR</sequence>
<dbReference type="AlphaFoldDB" id="A0A517LQT3"/>
<dbReference type="EMBL" id="CP042203">
    <property type="protein sequence ID" value="QDS77943.1"/>
    <property type="molecule type" value="Genomic_DNA"/>
</dbReference>
<keyword evidence="1" id="KW-0175">Coiled coil</keyword>
<dbReference type="Proteomes" id="UP000316270">
    <property type="component" value="Chromosome 19"/>
</dbReference>
<name>A0A517LQT3_9PEZI</name>
<organism evidence="2 3">
    <name type="scientific">Venturia effusa</name>
    <dbReference type="NCBI Taxonomy" id="50376"/>
    <lineage>
        <taxon>Eukaryota</taxon>
        <taxon>Fungi</taxon>
        <taxon>Dikarya</taxon>
        <taxon>Ascomycota</taxon>
        <taxon>Pezizomycotina</taxon>
        <taxon>Dothideomycetes</taxon>
        <taxon>Pleosporomycetidae</taxon>
        <taxon>Venturiales</taxon>
        <taxon>Venturiaceae</taxon>
        <taxon>Venturia</taxon>
    </lineage>
</organism>
<accession>A0A517LQT3</accession>